<comment type="caution">
    <text evidence="2">The sequence shown here is derived from an EMBL/GenBank/DDBJ whole genome shotgun (WGS) entry which is preliminary data.</text>
</comment>
<reference evidence="2 3" key="1">
    <citation type="submission" date="2019-05" db="EMBL/GenBank/DDBJ databases">
        <title>Another draft genome of Portunus trituberculatus and its Hox gene families provides insights of decapod evolution.</title>
        <authorList>
            <person name="Jeong J.-H."/>
            <person name="Song I."/>
            <person name="Kim S."/>
            <person name="Choi T."/>
            <person name="Kim D."/>
            <person name="Ryu S."/>
            <person name="Kim W."/>
        </authorList>
    </citation>
    <scope>NUCLEOTIDE SEQUENCE [LARGE SCALE GENOMIC DNA]</scope>
    <source>
        <tissue evidence="2">Muscle</tissue>
    </source>
</reference>
<accession>A0A5B7H1T4</accession>
<dbReference type="AlphaFoldDB" id="A0A5B7H1T4"/>
<organism evidence="2 3">
    <name type="scientific">Portunus trituberculatus</name>
    <name type="common">Swimming crab</name>
    <name type="synonym">Neptunus trituberculatus</name>
    <dbReference type="NCBI Taxonomy" id="210409"/>
    <lineage>
        <taxon>Eukaryota</taxon>
        <taxon>Metazoa</taxon>
        <taxon>Ecdysozoa</taxon>
        <taxon>Arthropoda</taxon>
        <taxon>Crustacea</taxon>
        <taxon>Multicrustacea</taxon>
        <taxon>Malacostraca</taxon>
        <taxon>Eumalacostraca</taxon>
        <taxon>Eucarida</taxon>
        <taxon>Decapoda</taxon>
        <taxon>Pleocyemata</taxon>
        <taxon>Brachyura</taxon>
        <taxon>Eubrachyura</taxon>
        <taxon>Portunoidea</taxon>
        <taxon>Portunidae</taxon>
        <taxon>Portuninae</taxon>
        <taxon>Portunus</taxon>
    </lineage>
</organism>
<sequence length="110" mass="11803">MWRPMRRWTGKKLASGGSRVHFSHHVCTVTDTCQDGRHRVPIPEFPMLTNAANTAGGWRPHEAGRQAPGTAAWRGGGCRKHTGQEGEAAGSTPWRGGAAGHEAQVIGLVK</sequence>
<keyword evidence="3" id="KW-1185">Reference proteome</keyword>
<evidence type="ECO:0000313" key="2">
    <source>
        <dbReference type="EMBL" id="MPC63138.1"/>
    </source>
</evidence>
<evidence type="ECO:0000313" key="3">
    <source>
        <dbReference type="Proteomes" id="UP000324222"/>
    </source>
</evidence>
<proteinExistence type="predicted"/>
<dbReference type="Proteomes" id="UP000324222">
    <property type="component" value="Unassembled WGS sequence"/>
</dbReference>
<feature type="region of interest" description="Disordered" evidence="1">
    <location>
        <begin position="52"/>
        <end position="106"/>
    </location>
</feature>
<dbReference type="EMBL" id="VSRR010020448">
    <property type="protein sequence ID" value="MPC63138.1"/>
    <property type="molecule type" value="Genomic_DNA"/>
</dbReference>
<name>A0A5B7H1T4_PORTR</name>
<evidence type="ECO:0000256" key="1">
    <source>
        <dbReference type="SAM" id="MobiDB-lite"/>
    </source>
</evidence>
<gene>
    <name evidence="2" type="ORF">E2C01_057232</name>
</gene>
<protein>
    <submittedName>
        <fullName evidence="2">Uncharacterized protein</fullName>
    </submittedName>
</protein>